<dbReference type="InterPro" id="IPR004838">
    <property type="entry name" value="NHTrfase_class1_PyrdxlP-BS"/>
</dbReference>
<keyword evidence="5" id="KW-0169">Cobalamin biosynthesis</keyword>
<dbReference type="PROSITE" id="PS00105">
    <property type="entry name" value="AA_TRANSFER_CLASS_1"/>
    <property type="match status" value="1"/>
</dbReference>
<dbReference type="InterPro" id="IPR015421">
    <property type="entry name" value="PyrdxlP-dep_Trfase_major"/>
</dbReference>
<dbReference type="Gene3D" id="3.40.640.10">
    <property type="entry name" value="Type I PLP-dependent aspartate aminotransferase-like (Major domain)"/>
    <property type="match status" value="1"/>
</dbReference>
<evidence type="ECO:0000256" key="6">
    <source>
        <dbReference type="ARBA" id="ARBA00022898"/>
    </source>
</evidence>
<keyword evidence="12" id="KW-1185">Reference proteome</keyword>
<comment type="function">
    <text evidence="2">Decarboxylates L-threonine-O-3-phosphate to yield (R)-1-amino-2-propanol O-2-phosphate, the precursor for the linkage between the nucleotide loop and the corrin ring in cobalamin.</text>
</comment>
<dbReference type="InterPro" id="IPR004839">
    <property type="entry name" value="Aminotransferase_I/II_large"/>
</dbReference>
<comment type="pathway">
    <text evidence="3">Cofactor biosynthesis; adenosylcobalamin biosynthesis.</text>
</comment>
<dbReference type="SUPFAM" id="SSF53383">
    <property type="entry name" value="PLP-dependent transferases"/>
    <property type="match status" value="1"/>
</dbReference>
<accession>A0ABY3XAI0</accession>
<dbReference type="PANTHER" id="PTHR42885">
    <property type="entry name" value="HISTIDINOL-PHOSPHATE AMINOTRANSFERASE-RELATED"/>
    <property type="match status" value="1"/>
</dbReference>
<dbReference type="Proteomes" id="UP000829194">
    <property type="component" value="Chromosome"/>
</dbReference>
<evidence type="ECO:0000256" key="5">
    <source>
        <dbReference type="ARBA" id="ARBA00022573"/>
    </source>
</evidence>
<evidence type="ECO:0000256" key="7">
    <source>
        <dbReference type="ARBA" id="ARBA00023239"/>
    </source>
</evidence>
<dbReference type="Gene3D" id="3.90.1150.10">
    <property type="entry name" value="Aspartate Aminotransferase, domain 1"/>
    <property type="match status" value="1"/>
</dbReference>
<gene>
    <name evidence="11" type="primary">cobD</name>
    <name evidence="11" type="ORF">MOV92_18640</name>
</gene>
<dbReference type="Pfam" id="PF00155">
    <property type="entry name" value="Aminotran_1_2"/>
    <property type="match status" value="1"/>
</dbReference>
<comment type="catalytic activity">
    <reaction evidence="9">
        <text>O-phospho-L-threonine + H(+) = (R)-1-aminopropan-2-yl phosphate + CO2</text>
        <dbReference type="Rhea" id="RHEA:11492"/>
        <dbReference type="ChEBI" id="CHEBI:15378"/>
        <dbReference type="ChEBI" id="CHEBI:16526"/>
        <dbReference type="ChEBI" id="CHEBI:58563"/>
        <dbReference type="ChEBI" id="CHEBI:58675"/>
        <dbReference type="EC" id="4.1.1.81"/>
    </reaction>
</comment>
<keyword evidence="7 11" id="KW-0456">Lyase</keyword>
<dbReference type="CDD" id="cd00609">
    <property type="entry name" value="AAT_like"/>
    <property type="match status" value="1"/>
</dbReference>
<dbReference type="GO" id="GO:0048472">
    <property type="term" value="F:threonine-phosphate decarboxylase activity"/>
    <property type="evidence" value="ECO:0007669"/>
    <property type="project" value="UniProtKB-EC"/>
</dbReference>
<name>A0ABY3XAI0_9GAMM</name>
<dbReference type="InterPro" id="IPR015422">
    <property type="entry name" value="PyrdxlP-dep_Trfase_small"/>
</dbReference>
<evidence type="ECO:0000256" key="9">
    <source>
        <dbReference type="ARBA" id="ARBA00048531"/>
    </source>
</evidence>
<evidence type="ECO:0000259" key="10">
    <source>
        <dbReference type="Pfam" id="PF00155"/>
    </source>
</evidence>
<evidence type="ECO:0000313" key="11">
    <source>
        <dbReference type="EMBL" id="UNP28494.1"/>
    </source>
</evidence>
<dbReference type="NCBIfam" id="TIGR01140">
    <property type="entry name" value="L_thr_O3P_dcar"/>
    <property type="match status" value="1"/>
</dbReference>
<dbReference type="InterPro" id="IPR015424">
    <property type="entry name" value="PyrdxlP-dep_Trfase"/>
</dbReference>
<organism evidence="11 12">
    <name type="scientific">Lysobacter gummosus</name>
    <dbReference type="NCBI Taxonomy" id="262324"/>
    <lineage>
        <taxon>Bacteria</taxon>
        <taxon>Pseudomonadati</taxon>
        <taxon>Pseudomonadota</taxon>
        <taxon>Gammaproteobacteria</taxon>
        <taxon>Lysobacterales</taxon>
        <taxon>Lysobacteraceae</taxon>
        <taxon>Lysobacter</taxon>
    </lineage>
</organism>
<evidence type="ECO:0000256" key="8">
    <source>
        <dbReference type="ARBA" id="ARBA00029996"/>
    </source>
</evidence>
<reference evidence="11 12" key="1">
    <citation type="submission" date="2022-03" db="EMBL/GenBank/DDBJ databases">
        <title>Complete genome sequence of Lysobacter capsici VKM B-2533 and Lysobacter gummosus 10.1.1, promising sources of lytic agents.</title>
        <authorList>
            <person name="Tarlachkov S.V."/>
            <person name="Kudryakova I.V."/>
            <person name="Afoshin A.S."/>
            <person name="Leontyevskaya E.A."/>
            <person name="Leontyevskaya N.V."/>
        </authorList>
    </citation>
    <scope>NUCLEOTIDE SEQUENCE [LARGE SCALE GENOMIC DNA]</scope>
    <source>
        <strain evidence="11 12">10.1.1</strain>
    </source>
</reference>
<keyword evidence="6" id="KW-0663">Pyridoxal phosphate</keyword>
<protein>
    <recommendedName>
        <fullName evidence="4">threonine-phosphate decarboxylase</fullName>
        <ecNumber evidence="4">4.1.1.81</ecNumber>
    </recommendedName>
    <alternativeName>
        <fullName evidence="8">L-threonine-O-3-phosphate decarboxylase</fullName>
    </alternativeName>
</protein>
<evidence type="ECO:0000256" key="1">
    <source>
        <dbReference type="ARBA" id="ARBA00001933"/>
    </source>
</evidence>
<sequence length="339" mass="37102">MLEHGGRLLRAAQRYGIPARDWLDLSTGINPVAWPVPAIPARAWHRLPEDDDGLLDVARGYYGAGDLLAVAGSQAAIQALPELRAPSRVGVLAPGYAEHAHAWRRAGHQVTTHSAAELFARADEFEVIVLIHPNNPGGDAFERDALLALHAQLAARGGWLLIDEAFIDATPEHSLCADSARDGLIVLRSVGKFFGLAGARAGFVCAAPALLERLRDRLGPWTLTGPARYALRHALADRKWQDAMRAQLLEQGARLARLLSAHGLAPSGGSAFFQWRRDRRAPQWHQALAERGILTRLFEQPPSLRFGLPGAEHEWQRLDDALAQIRKDATMHDHDGSDT</sequence>
<dbReference type="PANTHER" id="PTHR42885:SF1">
    <property type="entry name" value="THREONINE-PHOSPHATE DECARBOXYLASE"/>
    <property type="match status" value="1"/>
</dbReference>
<dbReference type="InterPro" id="IPR005860">
    <property type="entry name" value="CobD"/>
</dbReference>
<dbReference type="EMBL" id="CP093547">
    <property type="protein sequence ID" value="UNP28494.1"/>
    <property type="molecule type" value="Genomic_DNA"/>
</dbReference>
<evidence type="ECO:0000313" key="12">
    <source>
        <dbReference type="Proteomes" id="UP000829194"/>
    </source>
</evidence>
<evidence type="ECO:0000256" key="3">
    <source>
        <dbReference type="ARBA" id="ARBA00004953"/>
    </source>
</evidence>
<evidence type="ECO:0000256" key="4">
    <source>
        <dbReference type="ARBA" id="ARBA00012285"/>
    </source>
</evidence>
<proteinExistence type="predicted"/>
<dbReference type="EC" id="4.1.1.81" evidence="4"/>
<comment type="cofactor">
    <cofactor evidence="1">
        <name>pyridoxal 5'-phosphate</name>
        <dbReference type="ChEBI" id="CHEBI:597326"/>
    </cofactor>
</comment>
<feature type="domain" description="Aminotransferase class I/classII large" evidence="10">
    <location>
        <begin position="67"/>
        <end position="318"/>
    </location>
</feature>
<dbReference type="RefSeq" id="WP_057944071.1">
    <property type="nucleotide sequence ID" value="NZ_CP011131.1"/>
</dbReference>
<evidence type="ECO:0000256" key="2">
    <source>
        <dbReference type="ARBA" id="ARBA00003444"/>
    </source>
</evidence>